<accession>A0A8X8CAY1</accession>
<evidence type="ECO:0000313" key="3">
    <source>
        <dbReference type="Proteomes" id="UP000886885"/>
    </source>
</evidence>
<protein>
    <submittedName>
        <fullName evidence="2">Uncharacterized protein</fullName>
    </submittedName>
</protein>
<feature type="compositionally biased region" description="Low complexity" evidence="1">
    <location>
        <begin position="76"/>
        <end position="87"/>
    </location>
</feature>
<feature type="region of interest" description="Disordered" evidence="1">
    <location>
        <begin position="117"/>
        <end position="198"/>
    </location>
</feature>
<dbReference type="AlphaFoldDB" id="A0A8X8CAY1"/>
<dbReference type="Proteomes" id="UP000886885">
    <property type="component" value="Chromosome 11D"/>
</dbReference>
<gene>
    <name evidence="2" type="ORF">POTOM_041152</name>
</gene>
<evidence type="ECO:0000256" key="1">
    <source>
        <dbReference type="SAM" id="MobiDB-lite"/>
    </source>
</evidence>
<feature type="compositionally biased region" description="Polar residues" evidence="1">
    <location>
        <begin position="137"/>
        <end position="160"/>
    </location>
</feature>
<keyword evidence="3" id="KW-1185">Reference proteome</keyword>
<dbReference type="OrthoDB" id="1923324at2759"/>
<comment type="caution">
    <text evidence="2">The sequence shown here is derived from an EMBL/GenBank/DDBJ whole genome shotgun (WGS) entry which is preliminary data.</text>
</comment>
<feature type="compositionally biased region" description="Low complexity" evidence="1">
    <location>
        <begin position="253"/>
        <end position="264"/>
    </location>
</feature>
<name>A0A8X8CAY1_POPTO</name>
<feature type="compositionally biased region" description="Polar residues" evidence="1">
    <location>
        <begin position="391"/>
        <end position="404"/>
    </location>
</feature>
<proteinExistence type="predicted"/>
<reference evidence="2" key="1">
    <citation type="journal article" date="2020" name="bioRxiv">
        <title>Hybrid origin of Populus tomentosa Carr. identified through genome sequencing and phylogenomic analysis.</title>
        <authorList>
            <person name="An X."/>
            <person name="Gao K."/>
            <person name="Chen Z."/>
            <person name="Li J."/>
            <person name="Yang X."/>
            <person name="Yang X."/>
            <person name="Zhou J."/>
            <person name="Guo T."/>
            <person name="Zhao T."/>
            <person name="Huang S."/>
            <person name="Miao D."/>
            <person name="Khan W.U."/>
            <person name="Rao P."/>
            <person name="Ye M."/>
            <person name="Lei B."/>
            <person name="Liao W."/>
            <person name="Wang J."/>
            <person name="Ji L."/>
            <person name="Li Y."/>
            <person name="Guo B."/>
            <person name="Mustafa N.S."/>
            <person name="Li S."/>
            <person name="Yun Q."/>
            <person name="Keller S.R."/>
            <person name="Mao J."/>
            <person name="Zhang R."/>
            <person name="Strauss S.H."/>
        </authorList>
    </citation>
    <scope>NUCLEOTIDE SEQUENCE</scope>
    <source>
        <strain evidence="2">GM15</strain>
        <tissue evidence="2">Leaf</tissue>
    </source>
</reference>
<evidence type="ECO:0000313" key="2">
    <source>
        <dbReference type="EMBL" id="KAG6755331.1"/>
    </source>
</evidence>
<organism evidence="2 3">
    <name type="scientific">Populus tomentosa</name>
    <name type="common">Chinese white poplar</name>
    <dbReference type="NCBI Taxonomy" id="118781"/>
    <lineage>
        <taxon>Eukaryota</taxon>
        <taxon>Viridiplantae</taxon>
        <taxon>Streptophyta</taxon>
        <taxon>Embryophyta</taxon>
        <taxon>Tracheophyta</taxon>
        <taxon>Spermatophyta</taxon>
        <taxon>Magnoliopsida</taxon>
        <taxon>eudicotyledons</taxon>
        <taxon>Gunneridae</taxon>
        <taxon>Pentapetalae</taxon>
        <taxon>rosids</taxon>
        <taxon>fabids</taxon>
        <taxon>Malpighiales</taxon>
        <taxon>Salicaceae</taxon>
        <taxon>Saliceae</taxon>
        <taxon>Populus</taxon>
    </lineage>
</organism>
<dbReference type="EMBL" id="JAAWWB010000022">
    <property type="protein sequence ID" value="KAG6755331.1"/>
    <property type="molecule type" value="Genomic_DNA"/>
</dbReference>
<feature type="region of interest" description="Disordered" evidence="1">
    <location>
        <begin position="70"/>
        <end position="93"/>
    </location>
</feature>
<feature type="compositionally biased region" description="Polar residues" evidence="1">
    <location>
        <begin position="176"/>
        <end position="197"/>
    </location>
</feature>
<feature type="compositionally biased region" description="Basic and acidic residues" evidence="1">
    <location>
        <begin position="243"/>
        <end position="252"/>
    </location>
</feature>
<feature type="compositionally biased region" description="Basic and acidic residues" evidence="1">
    <location>
        <begin position="295"/>
        <end position="311"/>
    </location>
</feature>
<feature type="region of interest" description="Disordered" evidence="1">
    <location>
        <begin position="390"/>
        <end position="413"/>
    </location>
</feature>
<sequence length="648" mass="71348">MALVNNAKDHWAFLEEIEAPMWVDFTVEEKSNYQDVDDKWFHTSHPFHQCNSLRLKAAFAHSSERSMSSDFEFKGSSSPNIPSSVSRSRGKHYAGKKWGGGECDLSMNKKLPVKVLNDKSSRVNSEPSDEIKPKLSFANSKGTSRSKLSMVSGKSFTGNAKETDLKAKSGQGGGDSSLNSGMAMVSDSNTSTVTFGSDHQARQGNMEVLSRGFDHTSGLLSAVRNGLRKSFVTRKASRVEINDENKQLRDCKSSSSKSSVGSSSNPGYDVKSSTLTLMRNKEQSPDSRNVARMTEAARKKTKDSNVSKTSDVRVKEKVFNSRKGAISNVSKSAPQEALKSKVQKQTLRVTALAEHRGNKQHSLPGTAKSREKVRVSRLNKMVAPGKENVTGKMSLSQNCSSRGTKLNVPQKGDKTSDALSSKVVFGFQAQGGFLIGIACRAFSPLVLFHKRLPDSEANFVIMPFPLTMPVAFFRTSALLSQALLFEHIRIGGLSSLLQFQLTSMEVIGHVDNITLLTGFELPRSTKLCHYSNLAIKSSNPAISNINFERTKLCPKFYVLGSNQENILYVVLDYSVLLNGKMFRDHETVATKKVLQDKRHKNHSNVVSSRHCFFPATKKDVLSLNLVSEYVPEPVHRVINACATVPTYG</sequence>
<feature type="region of interest" description="Disordered" evidence="1">
    <location>
        <begin position="243"/>
        <end position="311"/>
    </location>
</feature>